<accession>A7SSS2</accession>
<gene>
    <name evidence="5" type="ORF">NEMVEDRAFT_v1g216895</name>
</gene>
<dbReference type="Proteomes" id="UP000001593">
    <property type="component" value="Unassembled WGS sequence"/>
</dbReference>
<dbReference type="PhylomeDB" id="A7SSS2"/>
<evidence type="ECO:0000313" key="6">
    <source>
        <dbReference type="Proteomes" id="UP000001593"/>
    </source>
</evidence>
<sequence>MFTSTIHISNTICENRVTVTDVSAIKDVDYSVGTPLDVTFEKGELVKVLMFPIEDDQIVEDTEAFKVTLTSDEPGVTIQPDTATVFILDNDAVVMVTTQSVSIREDGAKAVINLERVGDTSVPHTVK</sequence>
<name>A7SSS2_NEMVE</name>
<evidence type="ECO:0000256" key="2">
    <source>
        <dbReference type="ARBA" id="ARBA00022737"/>
    </source>
</evidence>
<reference evidence="5 6" key="1">
    <citation type="journal article" date="2007" name="Science">
        <title>Sea anemone genome reveals ancestral eumetazoan gene repertoire and genomic organization.</title>
        <authorList>
            <person name="Putnam N.H."/>
            <person name="Srivastava M."/>
            <person name="Hellsten U."/>
            <person name="Dirks B."/>
            <person name="Chapman J."/>
            <person name="Salamov A."/>
            <person name="Terry A."/>
            <person name="Shapiro H."/>
            <person name="Lindquist E."/>
            <person name="Kapitonov V.V."/>
            <person name="Jurka J."/>
            <person name="Genikhovich G."/>
            <person name="Grigoriev I.V."/>
            <person name="Lucas S.M."/>
            <person name="Steele R.E."/>
            <person name="Finnerty J.R."/>
            <person name="Technau U."/>
            <person name="Martindale M.Q."/>
            <person name="Rokhsar D.S."/>
        </authorList>
    </citation>
    <scope>NUCLEOTIDE SEQUENCE [LARGE SCALE GENOMIC DNA]</scope>
    <source>
        <strain evidence="6">CH2 X CH6</strain>
    </source>
</reference>
<organism evidence="5 6">
    <name type="scientific">Nematostella vectensis</name>
    <name type="common">Starlet sea anemone</name>
    <dbReference type="NCBI Taxonomy" id="45351"/>
    <lineage>
        <taxon>Eukaryota</taxon>
        <taxon>Metazoa</taxon>
        <taxon>Cnidaria</taxon>
        <taxon>Anthozoa</taxon>
        <taxon>Hexacorallia</taxon>
        <taxon>Actiniaria</taxon>
        <taxon>Edwardsiidae</taxon>
        <taxon>Nematostella</taxon>
    </lineage>
</organism>
<dbReference type="AlphaFoldDB" id="A7SSS2"/>
<dbReference type="InterPro" id="IPR003644">
    <property type="entry name" value="Calx_beta"/>
</dbReference>
<dbReference type="GO" id="GO:0016020">
    <property type="term" value="C:membrane"/>
    <property type="evidence" value="ECO:0007669"/>
    <property type="project" value="InterPro"/>
</dbReference>
<dbReference type="GO" id="GO:0007154">
    <property type="term" value="P:cell communication"/>
    <property type="evidence" value="ECO:0007669"/>
    <property type="project" value="InterPro"/>
</dbReference>
<proteinExistence type="predicted"/>
<dbReference type="KEGG" id="nve:5504435"/>
<dbReference type="SUPFAM" id="SSF141072">
    <property type="entry name" value="CalX-like"/>
    <property type="match status" value="1"/>
</dbReference>
<keyword evidence="2" id="KW-0677">Repeat</keyword>
<dbReference type="Pfam" id="PF03160">
    <property type="entry name" value="Calx-beta"/>
    <property type="match status" value="1"/>
</dbReference>
<evidence type="ECO:0000256" key="1">
    <source>
        <dbReference type="ARBA" id="ARBA00022729"/>
    </source>
</evidence>
<feature type="domain" description="Calx-beta" evidence="4">
    <location>
        <begin position="19"/>
        <end position="91"/>
    </location>
</feature>
<keyword evidence="3" id="KW-0106">Calcium</keyword>
<dbReference type="EMBL" id="DS469782">
    <property type="protein sequence ID" value="EDO33244.1"/>
    <property type="molecule type" value="Genomic_DNA"/>
</dbReference>
<evidence type="ECO:0000256" key="3">
    <source>
        <dbReference type="ARBA" id="ARBA00022837"/>
    </source>
</evidence>
<dbReference type="InterPro" id="IPR038081">
    <property type="entry name" value="CalX-like_sf"/>
</dbReference>
<protein>
    <recommendedName>
        <fullName evidence="4">Calx-beta domain-containing protein</fullName>
    </recommendedName>
</protein>
<evidence type="ECO:0000313" key="5">
    <source>
        <dbReference type="EMBL" id="EDO33244.1"/>
    </source>
</evidence>
<keyword evidence="1" id="KW-0732">Signal</keyword>
<dbReference type="Gene3D" id="2.60.40.2030">
    <property type="match status" value="1"/>
</dbReference>
<dbReference type="HOGENOM" id="CLU_1973126_0_0_1"/>
<keyword evidence="6" id="KW-1185">Reference proteome</keyword>
<dbReference type="InParanoid" id="A7SSS2"/>
<evidence type="ECO:0000259" key="4">
    <source>
        <dbReference type="Pfam" id="PF03160"/>
    </source>
</evidence>